<gene>
    <name evidence="1" type="ORF">J4Q44_G00154480</name>
</gene>
<reference evidence="1 2" key="1">
    <citation type="submission" date="2021-04" db="EMBL/GenBank/DDBJ databases">
        <authorList>
            <person name="De Guttry C."/>
            <person name="Zahm M."/>
            <person name="Klopp C."/>
            <person name="Cabau C."/>
            <person name="Louis A."/>
            <person name="Berthelot C."/>
            <person name="Parey E."/>
            <person name="Roest Crollius H."/>
            <person name="Montfort J."/>
            <person name="Robinson-Rechavi M."/>
            <person name="Bucao C."/>
            <person name="Bouchez O."/>
            <person name="Gislard M."/>
            <person name="Lluch J."/>
            <person name="Milhes M."/>
            <person name="Lampietro C."/>
            <person name="Lopez Roques C."/>
            <person name="Donnadieu C."/>
            <person name="Braasch I."/>
            <person name="Desvignes T."/>
            <person name="Postlethwait J."/>
            <person name="Bobe J."/>
            <person name="Wedekind C."/>
            <person name="Guiguen Y."/>
        </authorList>
    </citation>
    <scope>NUCLEOTIDE SEQUENCE [LARGE SCALE GENOMIC DNA]</scope>
    <source>
        <strain evidence="1">Cs_M1</strain>
        <tissue evidence="1">Blood</tissue>
    </source>
</reference>
<comment type="caution">
    <text evidence="1">The sequence shown here is derived from an EMBL/GenBank/DDBJ whole genome shotgun (WGS) entry which is preliminary data.</text>
</comment>
<sequence length="100" mass="10761">MCPRWDIPPVRKGAGVAATAGAEQSYAVISQSGTNVASLQSGAPAGGRRSMMMKGVPELQMLCVVWKSRCCWENTERALPNVSRAAYSWGSEVNDDDRCP</sequence>
<evidence type="ECO:0000313" key="2">
    <source>
        <dbReference type="Proteomes" id="UP001356427"/>
    </source>
</evidence>
<dbReference type="AlphaFoldDB" id="A0AAN8LQ59"/>
<name>A0AAN8LQ59_9TELE</name>
<proteinExistence type="predicted"/>
<dbReference type="EMBL" id="JAGTTL010000013">
    <property type="protein sequence ID" value="KAK6313989.1"/>
    <property type="molecule type" value="Genomic_DNA"/>
</dbReference>
<organism evidence="1 2">
    <name type="scientific">Coregonus suidteri</name>
    <dbReference type="NCBI Taxonomy" id="861788"/>
    <lineage>
        <taxon>Eukaryota</taxon>
        <taxon>Metazoa</taxon>
        <taxon>Chordata</taxon>
        <taxon>Craniata</taxon>
        <taxon>Vertebrata</taxon>
        <taxon>Euteleostomi</taxon>
        <taxon>Actinopterygii</taxon>
        <taxon>Neopterygii</taxon>
        <taxon>Teleostei</taxon>
        <taxon>Protacanthopterygii</taxon>
        <taxon>Salmoniformes</taxon>
        <taxon>Salmonidae</taxon>
        <taxon>Coregoninae</taxon>
        <taxon>Coregonus</taxon>
    </lineage>
</organism>
<dbReference type="Proteomes" id="UP001356427">
    <property type="component" value="Unassembled WGS sequence"/>
</dbReference>
<evidence type="ECO:0000313" key="1">
    <source>
        <dbReference type="EMBL" id="KAK6313989.1"/>
    </source>
</evidence>
<accession>A0AAN8LQ59</accession>
<protein>
    <submittedName>
        <fullName evidence="1">Uncharacterized protein</fullName>
    </submittedName>
</protein>
<keyword evidence="2" id="KW-1185">Reference proteome</keyword>